<dbReference type="EMBL" id="DAKRPA010000023">
    <property type="protein sequence ID" value="DBA03073.1"/>
    <property type="molecule type" value="Genomic_DNA"/>
</dbReference>
<gene>
    <name evidence="1" type="ORF">N0F65_003320</name>
</gene>
<organism evidence="1 2">
    <name type="scientific">Lagenidium giganteum</name>
    <dbReference type="NCBI Taxonomy" id="4803"/>
    <lineage>
        <taxon>Eukaryota</taxon>
        <taxon>Sar</taxon>
        <taxon>Stramenopiles</taxon>
        <taxon>Oomycota</taxon>
        <taxon>Peronosporomycetes</taxon>
        <taxon>Pythiales</taxon>
        <taxon>Pythiaceae</taxon>
    </lineage>
</organism>
<comment type="caution">
    <text evidence="1">The sequence shown here is derived from an EMBL/GenBank/DDBJ whole genome shotgun (WGS) entry which is preliminary data.</text>
</comment>
<name>A0AAV2Z6R3_9STRA</name>
<reference evidence="1" key="2">
    <citation type="journal article" date="2023" name="Microbiol Resour">
        <title>Decontamination and Annotation of the Draft Genome Sequence of the Oomycete Lagenidium giganteum ARSEF 373.</title>
        <authorList>
            <person name="Morgan W.R."/>
            <person name="Tartar A."/>
        </authorList>
    </citation>
    <scope>NUCLEOTIDE SEQUENCE</scope>
    <source>
        <strain evidence="1">ARSEF 373</strain>
    </source>
</reference>
<evidence type="ECO:0000313" key="1">
    <source>
        <dbReference type="EMBL" id="DBA03073.1"/>
    </source>
</evidence>
<evidence type="ECO:0000313" key="2">
    <source>
        <dbReference type="Proteomes" id="UP001146120"/>
    </source>
</evidence>
<reference evidence="1" key="1">
    <citation type="submission" date="2022-11" db="EMBL/GenBank/DDBJ databases">
        <authorList>
            <person name="Morgan W.R."/>
            <person name="Tartar A."/>
        </authorList>
    </citation>
    <scope>NUCLEOTIDE SEQUENCE</scope>
    <source>
        <strain evidence="1">ARSEF 373</strain>
    </source>
</reference>
<dbReference type="Proteomes" id="UP001146120">
    <property type="component" value="Unassembled WGS sequence"/>
</dbReference>
<dbReference type="AlphaFoldDB" id="A0AAV2Z6R3"/>
<sequence length="53" mass="5909">MWQRKREKLASAVEPPVKRGTARANMLTLRGSGRVSKPDAIEDALVQYIKDLG</sequence>
<proteinExistence type="predicted"/>
<keyword evidence="2" id="KW-1185">Reference proteome</keyword>
<accession>A0AAV2Z6R3</accession>
<protein>
    <submittedName>
        <fullName evidence="1">Uncharacterized protein</fullName>
    </submittedName>
</protein>